<comment type="caution">
    <text evidence="1">The sequence shown here is derived from an EMBL/GenBank/DDBJ whole genome shotgun (WGS) entry which is preliminary data.</text>
</comment>
<accession>A0AAD5MMH2</accession>
<name>A0AAD5MMH2_PARTN</name>
<dbReference type="EMBL" id="JAHQIW010004139">
    <property type="protein sequence ID" value="KAJ1361250.1"/>
    <property type="molecule type" value="Genomic_DNA"/>
</dbReference>
<evidence type="ECO:0000313" key="2">
    <source>
        <dbReference type="Proteomes" id="UP001196413"/>
    </source>
</evidence>
<organism evidence="1 2">
    <name type="scientific">Parelaphostrongylus tenuis</name>
    <name type="common">Meningeal worm</name>
    <dbReference type="NCBI Taxonomy" id="148309"/>
    <lineage>
        <taxon>Eukaryota</taxon>
        <taxon>Metazoa</taxon>
        <taxon>Ecdysozoa</taxon>
        <taxon>Nematoda</taxon>
        <taxon>Chromadorea</taxon>
        <taxon>Rhabditida</taxon>
        <taxon>Rhabditina</taxon>
        <taxon>Rhabditomorpha</taxon>
        <taxon>Strongyloidea</taxon>
        <taxon>Metastrongylidae</taxon>
        <taxon>Parelaphostrongylus</taxon>
    </lineage>
</organism>
<reference evidence="1" key="1">
    <citation type="submission" date="2021-06" db="EMBL/GenBank/DDBJ databases">
        <title>Parelaphostrongylus tenuis whole genome reference sequence.</title>
        <authorList>
            <person name="Garwood T.J."/>
            <person name="Larsen P.A."/>
            <person name="Fountain-Jones N.M."/>
            <person name="Garbe J.R."/>
            <person name="Macchietto M.G."/>
            <person name="Kania S.A."/>
            <person name="Gerhold R.W."/>
            <person name="Richards J.E."/>
            <person name="Wolf T.M."/>
        </authorList>
    </citation>
    <scope>NUCLEOTIDE SEQUENCE</scope>
    <source>
        <strain evidence="1">MNPRO001-30</strain>
        <tissue evidence="1">Meninges</tissue>
    </source>
</reference>
<evidence type="ECO:0000313" key="1">
    <source>
        <dbReference type="EMBL" id="KAJ1361250.1"/>
    </source>
</evidence>
<dbReference type="AlphaFoldDB" id="A0AAD5MMH2"/>
<keyword evidence="2" id="KW-1185">Reference proteome</keyword>
<dbReference type="Proteomes" id="UP001196413">
    <property type="component" value="Unassembled WGS sequence"/>
</dbReference>
<proteinExistence type="predicted"/>
<protein>
    <submittedName>
        <fullName evidence="1">Uncharacterized protein</fullName>
    </submittedName>
</protein>
<gene>
    <name evidence="1" type="ORF">KIN20_020456</name>
</gene>
<sequence>MERFSEGWSYSESKASCWWAKYEVNDYQFGSRSFEANLRNKHWQATTDTAEEITSKAISSLTNRRAS</sequence>